<name>A0A8S5M958_9CAUD</name>
<sequence>MTGGASPRKRVMVGKAAEYAVSRVLRHGER</sequence>
<dbReference type="EMBL" id="BK014851">
    <property type="protein sequence ID" value="DAD78782.1"/>
    <property type="molecule type" value="Genomic_DNA"/>
</dbReference>
<accession>A0A8S5M958</accession>
<evidence type="ECO:0000313" key="1">
    <source>
        <dbReference type="EMBL" id="DAD78782.1"/>
    </source>
</evidence>
<organism evidence="1">
    <name type="scientific">Myoviridae sp. ctfvB24</name>
    <dbReference type="NCBI Taxonomy" id="2826679"/>
    <lineage>
        <taxon>Viruses</taxon>
        <taxon>Duplodnaviria</taxon>
        <taxon>Heunggongvirae</taxon>
        <taxon>Uroviricota</taxon>
        <taxon>Caudoviricetes</taxon>
    </lineage>
</organism>
<reference evidence="1" key="1">
    <citation type="journal article" date="2021" name="Proc. Natl. Acad. Sci. U.S.A.">
        <title>A Catalog of Tens of Thousands of Viruses from Human Metagenomes Reveals Hidden Associations with Chronic Diseases.</title>
        <authorList>
            <person name="Tisza M.J."/>
            <person name="Buck C.B."/>
        </authorList>
    </citation>
    <scope>NUCLEOTIDE SEQUENCE</scope>
    <source>
        <strain evidence="1">CtfvB24</strain>
    </source>
</reference>
<proteinExistence type="predicted"/>
<protein>
    <submittedName>
        <fullName evidence="1">Uncharacterized protein</fullName>
    </submittedName>
</protein>